<protein>
    <submittedName>
        <fullName evidence="2">Uncharacterized protein</fullName>
    </submittedName>
</protein>
<dbReference type="eggNOG" id="ENOG502S5IM">
    <property type="taxonomic scope" value="Eukaryota"/>
</dbReference>
<gene>
    <name evidence="2" type="ORF">CH063_08933</name>
</gene>
<evidence type="ECO:0000313" key="3">
    <source>
        <dbReference type="Proteomes" id="UP000007174"/>
    </source>
</evidence>
<organism evidence="2 3">
    <name type="scientific">Colletotrichum higginsianum (strain IMI 349063)</name>
    <name type="common">Crucifer anthracnose fungus</name>
    <dbReference type="NCBI Taxonomy" id="759273"/>
    <lineage>
        <taxon>Eukaryota</taxon>
        <taxon>Fungi</taxon>
        <taxon>Dikarya</taxon>
        <taxon>Ascomycota</taxon>
        <taxon>Pezizomycotina</taxon>
        <taxon>Sordariomycetes</taxon>
        <taxon>Hypocreomycetidae</taxon>
        <taxon>Glomerellales</taxon>
        <taxon>Glomerellaceae</taxon>
        <taxon>Colletotrichum</taxon>
        <taxon>Colletotrichum destructivum species complex</taxon>
    </lineage>
</organism>
<dbReference type="STRING" id="759273.H1VBP5"/>
<proteinExistence type="predicted"/>
<reference evidence="3" key="1">
    <citation type="journal article" date="2012" name="Nat. Genet.">
        <title>Lifestyle transitions in plant pathogenic Colletotrichum fungi deciphered by genome and transcriptome analyses.</title>
        <authorList>
            <person name="O'Connell R.J."/>
            <person name="Thon M.R."/>
            <person name="Hacquard S."/>
            <person name="Amyotte S.G."/>
            <person name="Kleemann J."/>
            <person name="Torres M.F."/>
            <person name="Damm U."/>
            <person name="Buiate E.A."/>
            <person name="Epstein L."/>
            <person name="Alkan N."/>
            <person name="Altmueller J."/>
            <person name="Alvarado-Balderrama L."/>
            <person name="Bauser C.A."/>
            <person name="Becker C."/>
            <person name="Birren B.W."/>
            <person name="Chen Z."/>
            <person name="Choi J."/>
            <person name="Crouch J.A."/>
            <person name="Duvick J.P."/>
            <person name="Farman M.A."/>
            <person name="Gan P."/>
            <person name="Heiman D."/>
            <person name="Henrissat B."/>
            <person name="Howard R.J."/>
            <person name="Kabbage M."/>
            <person name="Koch C."/>
            <person name="Kracher B."/>
            <person name="Kubo Y."/>
            <person name="Law A.D."/>
            <person name="Lebrun M.-H."/>
            <person name="Lee Y.-H."/>
            <person name="Miyara I."/>
            <person name="Moore N."/>
            <person name="Neumann U."/>
            <person name="Nordstroem K."/>
            <person name="Panaccione D.G."/>
            <person name="Panstruga R."/>
            <person name="Place M."/>
            <person name="Proctor R.H."/>
            <person name="Prusky D."/>
            <person name="Rech G."/>
            <person name="Reinhardt R."/>
            <person name="Rollins J.A."/>
            <person name="Rounsley S."/>
            <person name="Schardl C.L."/>
            <person name="Schwartz D.C."/>
            <person name="Shenoy N."/>
            <person name="Shirasu K."/>
            <person name="Sikhakolli U.R."/>
            <person name="Stueber K."/>
            <person name="Sukno S.A."/>
            <person name="Sweigard J.A."/>
            <person name="Takano Y."/>
            <person name="Takahara H."/>
            <person name="Trail F."/>
            <person name="van der Does H.C."/>
            <person name="Voll L.M."/>
            <person name="Will I."/>
            <person name="Young S."/>
            <person name="Zeng Q."/>
            <person name="Zhang J."/>
            <person name="Zhou S."/>
            <person name="Dickman M.B."/>
            <person name="Schulze-Lefert P."/>
            <person name="Ver Loren van Themaat E."/>
            <person name="Ma L.-J."/>
            <person name="Vaillancourt L.J."/>
        </authorList>
    </citation>
    <scope>NUCLEOTIDE SEQUENCE [LARGE SCALE GENOMIC DNA]</scope>
    <source>
        <strain evidence="3">IMI 349063</strain>
    </source>
</reference>
<keyword evidence="1" id="KW-0472">Membrane</keyword>
<dbReference type="Proteomes" id="UP000007174">
    <property type="component" value="Unassembled WGS sequence"/>
</dbReference>
<dbReference type="AlphaFoldDB" id="H1VBP5"/>
<evidence type="ECO:0000256" key="1">
    <source>
        <dbReference type="SAM" id="Phobius"/>
    </source>
</evidence>
<evidence type="ECO:0000313" key="2">
    <source>
        <dbReference type="EMBL" id="CCF37648.1"/>
    </source>
</evidence>
<accession>H1VBP5</accession>
<feature type="transmembrane region" description="Helical" evidence="1">
    <location>
        <begin position="12"/>
        <end position="32"/>
    </location>
</feature>
<name>H1VBP5_COLHI</name>
<keyword evidence="1" id="KW-0812">Transmembrane</keyword>
<sequence length="259" mass="28557">MGILELYLSRRFARYIVATVAVVIVLTLGVQIRVHQIGYGLPIQANLWPPHATSAANDIFDFPPIESEAIKSVCAATEWDTRTAVGVVFKCENSIGGVGNIRNSVLNCVRYAMLAGGSLVMPRIVARDDLDISVIRTGERRELGYMFDVEHFVKSLRLSCPQLRLYNNTDAVVKVLGQPKTFTMGLFPELLVDENGALNTGISHPEQWKGKLYEWLGQVDTKMGPTGQPTQGPFIVELGRSYKSTYPLSGHPPIPATQK</sequence>
<dbReference type="VEuPathDB" id="FungiDB:CH63R_09665"/>
<keyword evidence="1" id="KW-1133">Transmembrane helix</keyword>
<dbReference type="HOGENOM" id="CLU_1073670_0_0_1"/>
<dbReference type="EMBL" id="CACQ02002562">
    <property type="protein sequence ID" value="CCF37648.1"/>
    <property type="molecule type" value="Genomic_DNA"/>
</dbReference>